<evidence type="ECO:0000256" key="4">
    <source>
        <dbReference type="ARBA" id="ARBA00022729"/>
    </source>
</evidence>
<dbReference type="GO" id="GO:0098552">
    <property type="term" value="C:side of membrane"/>
    <property type="evidence" value="ECO:0007669"/>
    <property type="project" value="UniProtKB-KW"/>
</dbReference>
<dbReference type="OrthoDB" id="421038at2759"/>
<evidence type="ECO:0000259" key="9">
    <source>
        <dbReference type="PROSITE" id="PS50158"/>
    </source>
</evidence>
<dbReference type="Proteomes" id="UP000655225">
    <property type="component" value="Unassembled WGS sequence"/>
</dbReference>
<reference evidence="10 11" key="1">
    <citation type="submission" date="2020-04" db="EMBL/GenBank/DDBJ databases">
        <title>Plant Genome Project.</title>
        <authorList>
            <person name="Zhang R.-G."/>
        </authorList>
    </citation>
    <scope>NUCLEOTIDE SEQUENCE [LARGE SCALE GENOMIC DNA]</scope>
    <source>
        <strain evidence="10">YNK0</strain>
        <tissue evidence="10">Leaf</tissue>
    </source>
</reference>
<dbReference type="PROSITE" id="PS50158">
    <property type="entry name" value="ZF_CCHC"/>
    <property type="match status" value="1"/>
</dbReference>
<organism evidence="10 11">
    <name type="scientific">Tetracentron sinense</name>
    <name type="common">Spur-leaf</name>
    <dbReference type="NCBI Taxonomy" id="13715"/>
    <lineage>
        <taxon>Eukaryota</taxon>
        <taxon>Viridiplantae</taxon>
        <taxon>Streptophyta</taxon>
        <taxon>Embryophyta</taxon>
        <taxon>Tracheophyta</taxon>
        <taxon>Spermatophyta</taxon>
        <taxon>Magnoliopsida</taxon>
        <taxon>Trochodendrales</taxon>
        <taxon>Trochodendraceae</taxon>
        <taxon>Tetracentron</taxon>
    </lineage>
</organism>
<dbReference type="InterPro" id="IPR012946">
    <property type="entry name" value="X8"/>
</dbReference>
<accession>A0A834ZJX2</accession>
<dbReference type="OMA" id="WICTMEA"/>
<evidence type="ECO:0000256" key="2">
    <source>
        <dbReference type="ARBA" id="ARBA00022475"/>
    </source>
</evidence>
<dbReference type="GO" id="GO:0005886">
    <property type="term" value="C:plasma membrane"/>
    <property type="evidence" value="ECO:0007669"/>
    <property type="project" value="UniProtKB-SubCell"/>
</dbReference>
<evidence type="ECO:0000256" key="7">
    <source>
        <dbReference type="ARBA" id="ARBA00023180"/>
    </source>
</evidence>
<dbReference type="SMART" id="SM00768">
    <property type="entry name" value="X8"/>
    <property type="match status" value="1"/>
</dbReference>
<dbReference type="Pfam" id="PF07983">
    <property type="entry name" value="X8"/>
    <property type="match status" value="1"/>
</dbReference>
<keyword evidence="3" id="KW-0336">GPI-anchor</keyword>
<dbReference type="GO" id="GO:0008270">
    <property type="term" value="F:zinc ion binding"/>
    <property type="evidence" value="ECO:0007669"/>
    <property type="project" value="UniProtKB-KW"/>
</dbReference>
<dbReference type="GO" id="GO:0003676">
    <property type="term" value="F:nucleic acid binding"/>
    <property type="evidence" value="ECO:0007669"/>
    <property type="project" value="InterPro"/>
</dbReference>
<evidence type="ECO:0000256" key="3">
    <source>
        <dbReference type="ARBA" id="ARBA00022622"/>
    </source>
</evidence>
<evidence type="ECO:0000256" key="8">
    <source>
        <dbReference type="PROSITE-ProRule" id="PRU00047"/>
    </source>
</evidence>
<feature type="domain" description="CCHC-type" evidence="9">
    <location>
        <begin position="138"/>
        <end position="153"/>
    </location>
</feature>
<dbReference type="InterPro" id="IPR044788">
    <property type="entry name" value="X8_dom_prot"/>
</dbReference>
<keyword evidence="2" id="KW-1003">Cell membrane</keyword>
<sequence length="358" mass="39904">MMELANGFILFSFSNNQEFRKFFDNQPWSFTGYPLLMIPWQPDILVSELKLSLLPVWAQVHALPPEYLTLEVITILAGNIGSTDTIETPAKGFDKGRFLRLRITIDIRYPLRPIVMLTLLSGESKPFPVTFEKLPMVCYLCGCLGHNEKNCRNAEDNISAIYGPWLRAESFHLLSWPIPVPPPFLANPRYPHHPEPKHRHPWICTMEAVVQEKADAAITTTTFSPPEGNTTFLEGTTWCVALPGASQVDLQNALDWACGLGMADCSPIQSDGPCFEPDTLLSHASYAFNNYYQQNGNSDIACNFGGTSTPTKINPSYANCIYAASGNVASSAPPFSDSKPCFIWWEVIGIMLLLYLRS</sequence>
<evidence type="ECO:0000313" key="11">
    <source>
        <dbReference type="Proteomes" id="UP000655225"/>
    </source>
</evidence>
<keyword evidence="3" id="KW-0449">Lipoprotein</keyword>
<proteinExistence type="predicted"/>
<dbReference type="EMBL" id="JABCRI010000003">
    <property type="protein sequence ID" value="KAF8408800.1"/>
    <property type="molecule type" value="Genomic_DNA"/>
</dbReference>
<dbReference type="InterPro" id="IPR025836">
    <property type="entry name" value="Zn_knuckle_CX2CX4HX4C"/>
</dbReference>
<evidence type="ECO:0000256" key="5">
    <source>
        <dbReference type="ARBA" id="ARBA00023136"/>
    </source>
</evidence>
<keyword evidence="11" id="KW-1185">Reference proteome</keyword>
<dbReference type="Gene3D" id="1.20.58.1040">
    <property type="match status" value="1"/>
</dbReference>
<keyword evidence="5" id="KW-0472">Membrane</keyword>
<evidence type="ECO:0000313" key="10">
    <source>
        <dbReference type="EMBL" id="KAF8408800.1"/>
    </source>
</evidence>
<name>A0A834ZJX2_TETSI</name>
<dbReference type="PANTHER" id="PTHR31044:SF36">
    <property type="entry name" value="CARBOHYDRATE-BINDING X8 DOMAIN SUPERFAMILY PROTEIN"/>
    <property type="match status" value="1"/>
</dbReference>
<evidence type="ECO:0000256" key="6">
    <source>
        <dbReference type="ARBA" id="ARBA00023157"/>
    </source>
</evidence>
<comment type="caution">
    <text evidence="10">The sequence shown here is derived from an EMBL/GenBank/DDBJ whole genome shotgun (WGS) entry which is preliminary data.</text>
</comment>
<keyword evidence="8" id="KW-0479">Metal-binding</keyword>
<keyword evidence="7" id="KW-0325">Glycoprotein</keyword>
<protein>
    <recommendedName>
        <fullName evidence="9">CCHC-type domain-containing protein</fullName>
    </recommendedName>
</protein>
<keyword evidence="8" id="KW-0862">Zinc</keyword>
<keyword evidence="6" id="KW-1015">Disulfide bond</keyword>
<dbReference type="FunFam" id="1.20.58.1040:FF:000001">
    <property type="entry name" value="Glucan endo-1,3-beta-glucosidase 4"/>
    <property type="match status" value="1"/>
</dbReference>
<keyword evidence="8" id="KW-0863">Zinc-finger</keyword>
<dbReference type="GO" id="GO:0009506">
    <property type="term" value="C:plasmodesma"/>
    <property type="evidence" value="ECO:0007669"/>
    <property type="project" value="UniProtKB-ARBA"/>
</dbReference>
<dbReference type="Pfam" id="PF14392">
    <property type="entry name" value="zf-CCHC_4"/>
    <property type="match status" value="1"/>
</dbReference>
<evidence type="ECO:0000256" key="1">
    <source>
        <dbReference type="ARBA" id="ARBA00004609"/>
    </source>
</evidence>
<dbReference type="InterPro" id="IPR001878">
    <property type="entry name" value="Znf_CCHC"/>
</dbReference>
<comment type="subcellular location">
    <subcellularLocation>
        <location evidence="1">Cell membrane</location>
        <topology evidence="1">Lipid-anchor</topology>
        <topology evidence="1">GPI-anchor</topology>
    </subcellularLocation>
</comment>
<dbReference type="AlphaFoldDB" id="A0A834ZJX2"/>
<keyword evidence="4" id="KW-0732">Signal</keyword>
<gene>
    <name evidence="10" type="ORF">HHK36_004869</name>
</gene>
<dbReference type="PANTHER" id="PTHR31044">
    <property type="entry name" value="BETA-1,3 GLUCANASE"/>
    <property type="match status" value="1"/>
</dbReference>